<proteinExistence type="predicted"/>
<name>A0A2W5NY49_9SPHN</name>
<dbReference type="Pfam" id="PF06821">
    <property type="entry name" value="Ser_hydrolase"/>
    <property type="match status" value="1"/>
</dbReference>
<dbReference type="EMBL" id="QFQI01000017">
    <property type="protein sequence ID" value="PZQ58446.1"/>
    <property type="molecule type" value="Genomic_DNA"/>
</dbReference>
<comment type="caution">
    <text evidence="1">The sequence shown here is derived from an EMBL/GenBank/DDBJ whole genome shotgun (WGS) entry which is preliminary data.</text>
</comment>
<dbReference type="InterPro" id="IPR010662">
    <property type="entry name" value="RBBP9/YdeN"/>
</dbReference>
<accession>A0A2W5NY49</accession>
<protein>
    <submittedName>
        <fullName evidence="1">Uncharacterized protein</fullName>
    </submittedName>
</protein>
<evidence type="ECO:0000313" key="1">
    <source>
        <dbReference type="EMBL" id="PZQ58446.1"/>
    </source>
</evidence>
<dbReference type="GO" id="GO:0016787">
    <property type="term" value="F:hydrolase activity"/>
    <property type="evidence" value="ECO:0007669"/>
    <property type="project" value="InterPro"/>
</dbReference>
<evidence type="ECO:0000313" key="2">
    <source>
        <dbReference type="Proteomes" id="UP000249229"/>
    </source>
</evidence>
<dbReference type="Gene3D" id="3.40.50.1820">
    <property type="entry name" value="alpha/beta hydrolase"/>
    <property type="match status" value="1"/>
</dbReference>
<reference evidence="1 2" key="1">
    <citation type="submission" date="2017-08" db="EMBL/GenBank/DDBJ databases">
        <title>Infants hospitalized years apart are colonized by the same room-sourced microbial strains.</title>
        <authorList>
            <person name="Brooks B."/>
            <person name="Olm M.R."/>
            <person name="Firek B.A."/>
            <person name="Baker R."/>
            <person name="Thomas B.C."/>
            <person name="Morowitz M.J."/>
            <person name="Banfield J.F."/>
        </authorList>
    </citation>
    <scope>NUCLEOTIDE SEQUENCE [LARGE SCALE GENOMIC DNA]</scope>
    <source>
        <strain evidence="1">S2_005_001_R1_22</strain>
    </source>
</reference>
<dbReference type="AlphaFoldDB" id="A0A2W5NY49"/>
<organism evidence="1 2">
    <name type="scientific">Sphingomonas taxi</name>
    <dbReference type="NCBI Taxonomy" id="1549858"/>
    <lineage>
        <taxon>Bacteria</taxon>
        <taxon>Pseudomonadati</taxon>
        <taxon>Pseudomonadota</taxon>
        <taxon>Alphaproteobacteria</taxon>
        <taxon>Sphingomonadales</taxon>
        <taxon>Sphingomonadaceae</taxon>
        <taxon>Sphingomonas</taxon>
    </lineage>
</organism>
<dbReference type="Proteomes" id="UP000249229">
    <property type="component" value="Unassembled WGS sequence"/>
</dbReference>
<sequence>MHVRSRDLSAPPGSHAMFAIAANDRFAPGPFSIIAVSDALRPEPTWRTMFGWPVDDPCTIPVAARSRAERKIWAARLDQAVCSAQRPVLLVADGMGCAASAWWGRLSPSDYVQRIAGALLFAPRAHDTTRDGDTDLFASPTAPLPFPSVVIQPQGGAVDIGATVDSWGSRLVAGQRDRHVARDIGAWRQAQRLFLRVTHQIAAYEVDRAEALIGR</sequence>
<gene>
    <name evidence="1" type="ORF">DI544_14260</name>
</gene>
<dbReference type="InterPro" id="IPR029058">
    <property type="entry name" value="AB_hydrolase_fold"/>
</dbReference>